<evidence type="ECO:0000259" key="4">
    <source>
        <dbReference type="Pfam" id="PF07729"/>
    </source>
</evidence>
<comment type="caution">
    <text evidence="5">The sequence shown here is derived from an EMBL/GenBank/DDBJ whole genome shotgun (WGS) entry which is preliminary data.</text>
</comment>
<feature type="non-terminal residue" evidence="5">
    <location>
        <position position="1"/>
    </location>
</feature>
<name>A0A0F8WXH1_9ZZZZ</name>
<gene>
    <name evidence="5" type="ORF">LCGC14_3097710</name>
</gene>
<dbReference type="InterPro" id="IPR011711">
    <property type="entry name" value="GntR_C"/>
</dbReference>
<dbReference type="SUPFAM" id="SSF48008">
    <property type="entry name" value="GntR ligand-binding domain-like"/>
    <property type="match status" value="1"/>
</dbReference>
<reference evidence="5" key="1">
    <citation type="journal article" date="2015" name="Nature">
        <title>Complex archaea that bridge the gap between prokaryotes and eukaryotes.</title>
        <authorList>
            <person name="Spang A."/>
            <person name="Saw J.H."/>
            <person name="Jorgensen S.L."/>
            <person name="Zaremba-Niedzwiedzka K."/>
            <person name="Martijn J."/>
            <person name="Lind A.E."/>
            <person name="van Eijk R."/>
            <person name="Schleper C."/>
            <person name="Guy L."/>
            <person name="Ettema T.J."/>
        </authorList>
    </citation>
    <scope>NUCLEOTIDE SEQUENCE</scope>
</reference>
<organism evidence="5">
    <name type="scientific">marine sediment metagenome</name>
    <dbReference type="NCBI Taxonomy" id="412755"/>
    <lineage>
        <taxon>unclassified sequences</taxon>
        <taxon>metagenomes</taxon>
        <taxon>ecological metagenomes</taxon>
    </lineage>
</organism>
<evidence type="ECO:0000313" key="5">
    <source>
        <dbReference type="EMBL" id="KKK53145.1"/>
    </source>
</evidence>
<accession>A0A0F8WXH1</accession>
<evidence type="ECO:0000256" key="3">
    <source>
        <dbReference type="ARBA" id="ARBA00023163"/>
    </source>
</evidence>
<dbReference type="EMBL" id="LAZR01066653">
    <property type="protein sequence ID" value="KKK53145.1"/>
    <property type="molecule type" value="Genomic_DNA"/>
</dbReference>
<evidence type="ECO:0000256" key="1">
    <source>
        <dbReference type="ARBA" id="ARBA00023015"/>
    </source>
</evidence>
<dbReference type="Pfam" id="PF07729">
    <property type="entry name" value="FCD"/>
    <property type="match status" value="1"/>
</dbReference>
<dbReference type="AlphaFoldDB" id="A0A0F8WXH1"/>
<feature type="domain" description="GntR C-terminal" evidence="4">
    <location>
        <begin position="1"/>
        <end position="108"/>
    </location>
</feature>
<proteinExistence type="predicted"/>
<keyword evidence="2" id="KW-0238">DNA-binding</keyword>
<protein>
    <recommendedName>
        <fullName evidence="4">GntR C-terminal domain-containing protein</fullName>
    </recommendedName>
</protein>
<dbReference type="InterPro" id="IPR008920">
    <property type="entry name" value="TF_FadR/GntR_C"/>
</dbReference>
<sequence length="120" mass="13945">RTTKDDIERLTSILVQARECVRKGISSWDEFISLDNNFHRCLAQIAGNKLYELVLDSVHENISQYYDRLLKKKAALMRENLEDLEGLVEAVSRGETDAAMNIAQDHVRRFDSYMEKRVEP</sequence>
<dbReference type="Gene3D" id="1.20.120.530">
    <property type="entry name" value="GntR ligand-binding domain-like"/>
    <property type="match status" value="1"/>
</dbReference>
<evidence type="ECO:0000256" key="2">
    <source>
        <dbReference type="ARBA" id="ARBA00023125"/>
    </source>
</evidence>
<keyword evidence="1" id="KW-0805">Transcription regulation</keyword>
<keyword evidence="3" id="KW-0804">Transcription</keyword>
<dbReference type="GO" id="GO:0003677">
    <property type="term" value="F:DNA binding"/>
    <property type="evidence" value="ECO:0007669"/>
    <property type="project" value="UniProtKB-KW"/>
</dbReference>